<evidence type="ECO:0000313" key="2">
    <source>
        <dbReference type="EMBL" id="KAE8131188.1"/>
    </source>
</evidence>
<keyword evidence="1" id="KW-1133">Transmembrane helix</keyword>
<dbReference type="AlphaFoldDB" id="A0A5N6S927"/>
<evidence type="ECO:0000256" key="1">
    <source>
        <dbReference type="SAM" id="Phobius"/>
    </source>
</evidence>
<dbReference type="OrthoDB" id="5578174at2759"/>
<protein>
    <submittedName>
        <fullName evidence="2">Uncharacterized protein</fullName>
    </submittedName>
</protein>
<gene>
    <name evidence="2" type="ORF">BDV38DRAFT_265261</name>
</gene>
<dbReference type="Proteomes" id="UP000325672">
    <property type="component" value="Unassembled WGS sequence"/>
</dbReference>
<dbReference type="GeneID" id="43640554"/>
<sequence>MKASCILKRHIIQLIVHNNAQNYYYYFSSYSLPPYLFFRLFFVFIFVFFFLSPYPMVF</sequence>
<dbReference type="EMBL" id="ML743672">
    <property type="protein sequence ID" value="KAE8131188.1"/>
    <property type="molecule type" value="Genomic_DNA"/>
</dbReference>
<keyword evidence="3" id="KW-1185">Reference proteome</keyword>
<dbReference type="RefSeq" id="XP_031907251.1">
    <property type="nucleotide sequence ID" value="XM_032056344.1"/>
</dbReference>
<accession>A0A5N6S927</accession>
<name>A0A5N6S927_ASPPS</name>
<evidence type="ECO:0000313" key="3">
    <source>
        <dbReference type="Proteomes" id="UP000325672"/>
    </source>
</evidence>
<organism evidence="2 3">
    <name type="scientific">Aspergillus pseudotamarii</name>
    <dbReference type="NCBI Taxonomy" id="132259"/>
    <lineage>
        <taxon>Eukaryota</taxon>
        <taxon>Fungi</taxon>
        <taxon>Dikarya</taxon>
        <taxon>Ascomycota</taxon>
        <taxon>Pezizomycotina</taxon>
        <taxon>Eurotiomycetes</taxon>
        <taxon>Eurotiomycetidae</taxon>
        <taxon>Eurotiales</taxon>
        <taxon>Aspergillaceae</taxon>
        <taxon>Aspergillus</taxon>
        <taxon>Aspergillus subgen. Circumdati</taxon>
    </lineage>
</organism>
<reference evidence="2 3" key="1">
    <citation type="submission" date="2019-04" db="EMBL/GenBank/DDBJ databases">
        <title>Friends and foes A comparative genomics study of 23 Aspergillus species from section Flavi.</title>
        <authorList>
            <consortium name="DOE Joint Genome Institute"/>
            <person name="Kjaerbolling I."/>
            <person name="Vesth T."/>
            <person name="Frisvad J.C."/>
            <person name="Nybo J.L."/>
            <person name="Theobald S."/>
            <person name="Kildgaard S."/>
            <person name="Isbrandt T."/>
            <person name="Kuo A."/>
            <person name="Sato A."/>
            <person name="Lyhne E.K."/>
            <person name="Kogle M.E."/>
            <person name="Wiebenga A."/>
            <person name="Kun R.S."/>
            <person name="Lubbers R.J."/>
            <person name="Makela M.R."/>
            <person name="Barry K."/>
            <person name="Chovatia M."/>
            <person name="Clum A."/>
            <person name="Daum C."/>
            <person name="Haridas S."/>
            <person name="He G."/>
            <person name="LaButti K."/>
            <person name="Lipzen A."/>
            <person name="Mondo S."/>
            <person name="Riley R."/>
            <person name="Salamov A."/>
            <person name="Simmons B.A."/>
            <person name="Magnuson J.K."/>
            <person name="Henrissat B."/>
            <person name="Mortensen U.H."/>
            <person name="Larsen T.O."/>
            <person name="Devries R.P."/>
            <person name="Grigoriev I.V."/>
            <person name="Machida M."/>
            <person name="Baker S.E."/>
            <person name="Andersen M.R."/>
        </authorList>
    </citation>
    <scope>NUCLEOTIDE SEQUENCE [LARGE SCALE GENOMIC DNA]</scope>
    <source>
        <strain evidence="2 3">CBS 117625</strain>
    </source>
</reference>
<keyword evidence="1" id="KW-0472">Membrane</keyword>
<feature type="transmembrane region" description="Helical" evidence="1">
    <location>
        <begin position="36"/>
        <end position="57"/>
    </location>
</feature>
<keyword evidence="1" id="KW-0812">Transmembrane</keyword>
<proteinExistence type="predicted"/>